<proteinExistence type="predicted"/>
<sequence>MYKFISALFISALVATAAVQAAPQLGNSCTQNSDAALAIFCVATTPALFAANLAHFFALIKSSEM</sequence>
<gene>
    <name evidence="3" type="ORF">D9758_009947</name>
</gene>
<keyword evidence="2" id="KW-0732">Signal</keyword>
<organism evidence="3 4">
    <name type="scientific">Tetrapyrgos nigripes</name>
    <dbReference type="NCBI Taxonomy" id="182062"/>
    <lineage>
        <taxon>Eukaryota</taxon>
        <taxon>Fungi</taxon>
        <taxon>Dikarya</taxon>
        <taxon>Basidiomycota</taxon>
        <taxon>Agaricomycotina</taxon>
        <taxon>Agaricomycetes</taxon>
        <taxon>Agaricomycetidae</taxon>
        <taxon>Agaricales</taxon>
        <taxon>Marasmiineae</taxon>
        <taxon>Marasmiaceae</taxon>
        <taxon>Tetrapyrgos</taxon>
    </lineage>
</organism>
<reference evidence="3 4" key="1">
    <citation type="journal article" date="2020" name="ISME J.">
        <title>Uncovering the hidden diversity of litter-decomposition mechanisms in mushroom-forming fungi.</title>
        <authorList>
            <person name="Floudas D."/>
            <person name="Bentzer J."/>
            <person name="Ahren D."/>
            <person name="Johansson T."/>
            <person name="Persson P."/>
            <person name="Tunlid A."/>
        </authorList>
    </citation>
    <scope>NUCLEOTIDE SEQUENCE [LARGE SCALE GENOMIC DNA]</scope>
    <source>
        <strain evidence="3 4">CBS 291.85</strain>
    </source>
</reference>
<evidence type="ECO:0000256" key="1">
    <source>
        <dbReference type="SAM" id="Phobius"/>
    </source>
</evidence>
<protein>
    <submittedName>
        <fullName evidence="3">Uncharacterized protein</fullName>
    </submittedName>
</protein>
<dbReference type="Proteomes" id="UP000559256">
    <property type="component" value="Unassembled WGS sequence"/>
</dbReference>
<keyword evidence="1" id="KW-0472">Membrane</keyword>
<dbReference type="AlphaFoldDB" id="A0A8H5CQJ2"/>
<feature type="signal peptide" evidence="2">
    <location>
        <begin position="1"/>
        <end position="21"/>
    </location>
</feature>
<keyword evidence="1" id="KW-1133">Transmembrane helix</keyword>
<keyword evidence="4" id="KW-1185">Reference proteome</keyword>
<feature type="transmembrane region" description="Helical" evidence="1">
    <location>
        <begin position="37"/>
        <end position="60"/>
    </location>
</feature>
<accession>A0A8H5CQJ2</accession>
<evidence type="ECO:0000313" key="3">
    <source>
        <dbReference type="EMBL" id="KAF5346142.1"/>
    </source>
</evidence>
<name>A0A8H5CQJ2_9AGAR</name>
<evidence type="ECO:0000313" key="4">
    <source>
        <dbReference type="Proteomes" id="UP000559256"/>
    </source>
</evidence>
<dbReference type="EMBL" id="JAACJM010000105">
    <property type="protein sequence ID" value="KAF5346142.1"/>
    <property type="molecule type" value="Genomic_DNA"/>
</dbReference>
<keyword evidence="1" id="KW-0812">Transmembrane</keyword>
<comment type="caution">
    <text evidence="3">The sequence shown here is derived from an EMBL/GenBank/DDBJ whole genome shotgun (WGS) entry which is preliminary data.</text>
</comment>
<evidence type="ECO:0000256" key="2">
    <source>
        <dbReference type="SAM" id="SignalP"/>
    </source>
</evidence>
<feature type="chain" id="PRO_5034636833" evidence="2">
    <location>
        <begin position="22"/>
        <end position="65"/>
    </location>
</feature>